<keyword evidence="3" id="KW-1185">Reference proteome</keyword>
<protein>
    <submittedName>
        <fullName evidence="2">Uncharacterized protein</fullName>
    </submittedName>
</protein>
<reference evidence="2 3" key="1">
    <citation type="submission" date="2018-03" db="EMBL/GenBank/DDBJ databases">
        <title>Genomic Encyclopedia of Archaeal and Bacterial Type Strains, Phase II (KMG-II): from individual species to whole genera.</title>
        <authorList>
            <person name="Goeker M."/>
        </authorList>
    </citation>
    <scope>NUCLEOTIDE SEQUENCE [LARGE SCALE GENOMIC DNA]</scope>
    <source>
        <strain evidence="2 3">DSM 44720</strain>
    </source>
</reference>
<gene>
    <name evidence="2" type="ORF">CLV43_10958</name>
</gene>
<accession>A0A2T0SWP5</accession>
<feature type="transmembrane region" description="Helical" evidence="1">
    <location>
        <begin position="36"/>
        <end position="55"/>
    </location>
</feature>
<comment type="caution">
    <text evidence="2">The sequence shown here is derived from an EMBL/GenBank/DDBJ whole genome shotgun (WGS) entry which is preliminary data.</text>
</comment>
<evidence type="ECO:0000313" key="2">
    <source>
        <dbReference type="EMBL" id="PRY37838.1"/>
    </source>
</evidence>
<dbReference type="Proteomes" id="UP000239494">
    <property type="component" value="Unassembled WGS sequence"/>
</dbReference>
<keyword evidence="1" id="KW-1133">Transmembrane helix</keyword>
<evidence type="ECO:0000256" key="1">
    <source>
        <dbReference type="SAM" id="Phobius"/>
    </source>
</evidence>
<dbReference type="PROSITE" id="PS51257">
    <property type="entry name" value="PROKAR_LIPOPROTEIN"/>
    <property type="match status" value="1"/>
</dbReference>
<dbReference type="RefSeq" id="WP_106190755.1">
    <property type="nucleotide sequence ID" value="NZ_PVTF01000009.1"/>
</dbReference>
<keyword evidence="1" id="KW-0472">Membrane</keyword>
<organism evidence="2 3">
    <name type="scientific">Umezawaea tangerina</name>
    <dbReference type="NCBI Taxonomy" id="84725"/>
    <lineage>
        <taxon>Bacteria</taxon>
        <taxon>Bacillati</taxon>
        <taxon>Actinomycetota</taxon>
        <taxon>Actinomycetes</taxon>
        <taxon>Pseudonocardiales</taxon>
        <taxon>Pseudonocardiaceae</taxon>
        <taxon>Umezawaea</taxon>
    </lineage>
</organism>
<dbReference type="AlphaFoldDB" id="A0A2T0SWP5"/>
<dbReference type="OrthoDB" id="5065240at2"/>
<sequence length="259" mass="27382">MKAIAWAVLVVGLACTAMFVATGLSADRELAWVNGWMAGPMILLFVAPMMFSLAGKLGGGFAALRGGVPKEFLGAPIAMGTVVAVSRTGLSVNDQPQLEIQLDVDTPDGRSFRSAARQIVDLTELGAVRPGAILPVRYLPDGRVALATDASQQELQASLDRVQLAKGHVTPKQLHIAEQGADAQAVVLAMAPTGQVRNGRSVVHLTLRITRLDGTMFDLVQEKAIPPTAIPQLQPGSAVRVKYLPHDESEVAILTTLVP</sequence>
<name>A0A2T0SWP5_9PSEU</name>
<evidence type="ECO:0000313" key="3">
    <source>
        <dbReference type="Proteomes" id="UP000239494"/>
    </source>
</evidence>
<keyword evidence="1" id="KW-0812">Transmembrane</keyword>
<proteinExistence type="predicted"/>
<dbReference type="EMBL" id="PVTF01000009">
    <property type="protein sequence ID" value="PRY37838.1"/>
    <property type="molecule type" value="Genomic_DNA"/>
</dbReference>